<dbReference type="PANTHER" id="PTHR12890:SF0">
    <property type="entry name" value="PROTEIN-L-HISTIDINE N-PROS-METHYLTRANSFERASE"/>
    <property type="match status" value="1"/>
</dbReference>
<evidence type="ECO:0000313" key="1">
    <source>
        <dbReference type="EMBL" id="CAD7088165.1"/>
    </source>
</evidence>
<gene>
    <name evidence="1" type="ORF">HERILL_LOCUS10816</name>
</gene>
<dbReference type="SUPFAM" id="SSF53335">
    <property type="entry name" value="S-adenosyl-L-methionine-dependent methyltransferases"/>
    <property type="match status" value="1"/>
</dbReference>
<dbReference type="OMA" id="PYMHYVE"/>
<dbReference type="FunCoup" id="A0A7R8UW19">
    <property type="interactions" value="287"/>
</dbReference>
<dbReference type="EMBL" id="LR899012">
    <property type="protein sequence ID" value="CAD7088165.1"/>
    <property type="molecule type" value="Genomic_DNA"/>
</dbReference>
<evidence type="ECO:0000313" key="2">
    <source>
        <dbReference type="Proteomes" id="UP000594454"/>
    </source>
</evidence>
<dbReference type="PANTHER" id="PTHR12890">
    <property type="entry name" value="DREV PROTEIN"/>
    <property type="match status" value="1"/>
</dbReference>
<dbReference type="Proteomes" id="UP000594454">
    <property type="component" value="Chromosome 4"/>
</dbReference>
<accession>A0A7R8UW19</accession>
<dbReference type="InParanoid" id="A0A7R8UW19"/>
<protein>
    <recommendedName>
        <fullName evidence="3">Methyltransferase-like protein 9</fullName>
    </recommendedName>
</protein>
<dbReference type="GO" id="GO:0106370">
    <property type="term" value="F:protein-L-histidine N-pros-methyltransferase activity"/>
    <property type="evidence" value="ECO:0007669"/>
    <property type="project" value="InterPro"/>
</dbReference>
<dbReference type="InterPro" id="IPR029063">
    <property type="entry name" value="SAM-dependent_MTases_sf"/>
</dbReference>
<name>A0A7R8UW19_HERIL</name>
<dbReference type="Gene3D" id="3.40.50.150">
    <property type="entry name" value="Vaccinia Virus protein VP39"/>
    <property type="match status" value="1"/>
</dbReference>
<sequence length="309" mass="35712">MTLYRPRGALARAIFEKVHNDQYLDGYDTKLWYQVTKPLPNHFQSKFIALQCPDDITIGWLEKAKSLSANLWLQIWHVVARIFLSIFMTQTDVNGLLKRGSMFILSEVQFSRLLTAGGFDLKNFRNYETIDMLDIGAGDGEITTRLAKSVIGMGLDVYVKVFATETSWTMRERLQKQQFIVLENIRDVCNIPLVSCLNVLDRCVDPHQILQDIYDVLAPNGRVLIALVLPYVHYVEFNTSHLPLKPLMPHWPEKARQYSFEDEATMFFEMLEQSGFQVDAWTKAPYLCEGDLRQSFYWLVDVVVVASKR</sequence>
<evidence type="ECO:0008006" key="3">
    <source>
        <dbReference type="Google" id="ProtNLM"/>
    </source>
</evidence>
<dbReference type="OrthoDB" id="1478556at2759"/>
<keyword evidence="2" id="KW-1185">Reference proteome</keyword>
<organism evidence="1 2">
    <name type="scientific">Hermetia illucens</name>
    <name type="common">Black soldier fly</name>
    <dbReference type="NCBI Taxonomy" id="343691"/>
    <lineage>
        <taxon>Eukaryota</taxon>
        <taxon>Metazoa</taxon>
        <taxon>Ecdysozoa</taxon>
        <taxon>Arthropoda</taxon>
        <taxon>Hexapoda</taxon>
        <taxon>Insecta</taxon>
        <taxon>Pterygota</taxon>
        <taxon>Neoptera</taxon>
        <taxon>Endopterygota</taxon>
        <taxon>Diptera</taxon>
        <taxon>Brachycera</taxon>
        <taxon>Stratiomyomorpha</taxon>
        <taxon>Stratiomyidae</taxon>
        <taxon>Hermetiinae</taxon>
        <taxon>Hermetia</taxon>
    </lineage>
</organism>
<dbReference type="InterPro" id="IPR007884">
    <property type="entry name" value="METL9"/>
</dbReference>
<reference evidence="1 2" key="1">
    <citation type="submission" date="2020-11" db="EMBL/GenBank/DDBJ databases">
        <authorList>
            <person name="Wallbank WR R."/>
            <person name="Pardo Diaz C."/>
            <person name="Kozak K."/>
            <person name="Martin S."/>
            <person name="Jiggins C."/>
            <person name="Moest M."/>
            <person name="Warren A I."/>
            <person name="Generalovic N T."/>
            <person name="Byers J.R.P. K."/>
            <person name="Montejo-Kovacevich G."/>
            <person name="Yen C E."/>
        </authorList>
    </citation>
    <scope>NUCLEOTIDE SEQUENCE [LARGE SCALE GENOMIC DNA]</scope>
</reference>
<dbReference type="AlphaFoldDB" id="A0A7R8UW19"/>
<dbReference type="CDD" id="cd02440">
    <property type="entry name" value="AdoMet_MTases"/>
    <property type="match status" value="1"/>
</dbReference>
<proteinExistence type="predicted"/>
<dbReference type="Pfam" id="PF05219">
    <property type="entry name" value="DREV"/>
    <property type="match status" value="1"/>
</dbReference>